<dbReference type="SUPFAM" id="SSF56784">
    <property type="entry name" value="HAD-like"/>
    <property type="match status" value="1"/>
</dbReference>
<gene>
    <name evidence="3" type="ORF">C2S53_011819</name>
</gene>
<evidence type="ECO:0000313" key="3">
    <source>
        <dbReference type="EMBL" id="KAH6821893.1"/>
    </source>
</evidence>
<sequence>MCLCPFTIVENIMNQVSEGGACFSEDINKIEEQNKSCDSLEVSFTSHGIFVPCVGPIKSEISTHMNSVQGRAESISCNVNISLTQENIGIARNREVLEDDKDMKTYQRKKRQKVERSDLLRTNQESFNEGADLSLGNVRPTIGSSSLDQPVEFESVPLCLSSSVSEKREAFEDGISTEVVQKSLDESLYCCSEFQKTSLNKDDRMLIGVSDDTSENADADMYALMLPGSRPGNGKVLDAVSTETDTDEFPGVASSVACCKDFPLPLGIKEQCLSKHATTTIRKSCDADVIVSDQLEELHDEGKETVSIVDGDALGRDTPLYHEEQSVASHADPSLEQLDGTQGVASQLVCESINVPVDRAFASCKQKKLLVLDVNGLLLDISSYIPYDYHAYDIIMKKAVFRRPHCADFLNFCFEKFNVGFWTSRTKRNMEPLLDFLLGNNKSRLLFHWDQFHCTDTGFYTVEKRHKPLLLKKLKKLWDKCEPGLPWERGVYNESNTLLLDDTPYKALSNPQYTAVFPYSYRFTDVRDNSLGPGGDLRVYLEGLAEAENVQEYVKQNPFGQRPITEKNLSWGYYRKVIQANSTPPRQTDTDNP</sequence>
<dbReference type="Pfam" id="PF03031">
    <property type="entry name" value="NIF"/>
    <property type="match status" value="1"/>
</dbReference>
<reference evidence="3 4" key="1">
    <citation type="journal article" date="2021" name="Nat. Commun.">
        <title>Incipient diploidization of the medicinal plant Perilla within 10,000 years.</title>
        <authorList>
            <person name="Zhang Y."/>
            <person name="Shen Q."/>
            <person name="Leng L."/>
            <person name="Zhang D."/>
            <person name="Chen S."/>
            <person name="Shi Y."/>
            <person name="Ning Z."/>
            <person name="Chen S."/>
        </authorList>
    </citation>
    <scope>NUCLEOTIDE SEQUENCE [LARGE SCALE GENOMIC DNA]</scope>
    <source>
        <strain evidence="4">cv. PC099</strain>
    </source>
</reference>
<keyword evidence="1" id="KW-0811">Translocation</keyword>
<comment type="caution">
    <text evidence="3">The sequence shown here is derived from an EMBL/GenBank/DDBJ whole genome shotgun (WGS) entry which is preliminary data.</text>
</comment>
<organism evidence="3 4">
    <name type="scientific">Perilla frutescens var. hirtella</name>
    <name type="common">Perilla citriodora</name>
    <name type="synonym">Perilla setoyensis</name>
    <dbReference type="NCBI Taxonomy" id="608512"/>
    <lineage>
        <taxon>Eukaryota</taxon>
        <taxon>Viridiplantae</taxon>
        <taxon>Streptophyta</taxon>
        <taxon>Embryophyta</taxon>
        <taxon>Tracheophyta</taxon>
        <taxon>Spermatophyta</taxon>
        <taxon>Magnoliopsida</taxon>
        <taxon>eudicotyledons</taxon>
        <taxon>Gunneridae</taxon>
        <taxon>Pentapetalae</taxon>
        <taxon>asterids</taxon>
        <taxon>lamiids</taxon>
        <taxon>Lamiales</taxon>
        <taxon>Lamiaceae</taxon>
        <taxon>Nepetoideae</taxon>
        <taxon>Elsholtzieae</taxon>
        <taxon>Perilla</taxon>
    </lineage>
</organism>
<keyword evidence="4" id="KW-1185">Reference proteome</keyword>
<comment type="subunit">
    <text evidence="1">Component of the TIM23 complex.</text>
</comment>
<accession>A0AAD4IUM7</accession>
<dbReference type="PANTHER" id="PTHR12210">
    <property type="entry name" value="DULLARD PROTEIN PHOSPHATASE"/>
    <property type="match status" value="1"/>
</dbReference>
<dbReference type="InterPro" id="IPR050365">
    <property type="entry name" value="TIM50"/>
</dbReference>
<dbReference type="InterPro" id="IPR023214">
    <property type="entry name" value="HAD_sf"/>
</dbReference>
<evidence type="ECO:0000259" key="2">
    <source>
        <dbReference type="PROSITE" id="PS50969"/>
    </source>
</evidence>
<dbReference type="InterPro" id="IPR004274">
    <property type="entry name" value="FCP1_dom"/>
</dbReference>
<dbReference type="InterPro" id="IPR036412">
    <property type="entry name" value="HAD-like_sf"/>
</dbReference>
<dbReference type="SMART" id="SM00577">
    <property type="entry name" value="CPDc"/>
    <property type="match status" value="1"/>
</dbReference>
<evidence type="ECO:0000256" key="1">
    <source>
        <dbReference type="RuleBase" id="RU365079"/>
    </source>
</evidence>
<dbReference type="Gene3D" id="3.40.50.1000">
    <property type="entry name" value="HAD superfamily/HAD-like"/>
    <property type="match status" value="1"/>
</dbReference>
<dbReference type="GO" id="GO:0005744">
    <property type="term" value="C:TIM23 mitochondrial import inner membrane translocase complex"/>
    <property type="evidence" value="ECO:0007669"/>
    <property type="project" value="UniProtKB-UniRule"/>
</dbReference>
<keyword evidence="1" id="KW-0653">Protein transport</keyword>
<evidence type="ECO:0000313" key="4">
    <source>
        <dbReference type="Proteomes" id="UP001190926"/>
    </source>
</evidence>
<protein>
    <recommendedName>
        <fullName evidence="1">Mitochondrial import inner membrane translocase subunit TIM50</fullName>
    </recommendedName>
</protein>
<keyword evidence="1" id="KW-0813">Transport</keyword>
<dbReference type="GO" id="GO:0015031">
    <property type="term" value="P:protein transport"/>
    <property type="evidence" value="ECO:0007669"/>
    <property type="project" value="UniProtKB-KW"/>
</dbReference>
<comment type="function">
    <text evidence="1">Essential component of the TIM23 complex, a complex that mediates the translocation of transit peptide-containing proteins across the mitochondrial inner membrane.</text>
</comment>
<keyword evidence="1" id="KW-0809">Transit peptide</keyword>
<dbReference type="Proteomes" id="UP001190926">
    <property type="component" value="Unassembled WGS sequence"/>
</dbReference>
<comment type="similarity">
    <text evidence="1">Belongs to the TIM50 family.</text>
</comment>
<comment type="subcellular location">
    <subcellularLocation>
        <location evidence="1">Mitochondrion inner membrane</location>
        <topology evidence="1">Single-pass membrane protein</topology>
    </subcellularLocation>
</comment>
<dbReference type="EMBL" id="SDAM02001842">
    <property type="protein sequence ID" value="KAH6821893.1"/>
    <property type="molecule type" value="Genomic_DNA"/>
</dbReference>
<dbReference type="PROSITE" id="PS50969">
    <property type="entry name" value="FCP1"/>
    <property type="match status" value="1"/>
</dbReference>
<feature type="domain" description="FCP1 homology" evidence="2">
    <location>
        <begin position="363"/>
        <end position="544"/>
    </location>
</feature>
<proteinExistence type="inferred from homology"/>
<name>A0AAD4IUM7_PERFH</name>
<dbReference type="AlphaFoldDB" id="A0AAD4IUM7"/>
<keyword evidence="1" id="KW-0496">Mitochondrion</keyword>
<dbReference type="GO" id="GO:0016787">
    <property type="term" value="F:hydrolase activity"/>
    <property type="evidence" value="ECO:0007669"/>
    <property type="project" value="UniProtKB-KW"/>
</dbReference>